<reference evidence="1" key="1">
    <citation type="journal article" date="2014" name="Front. Microbiol.">
        <title>High frequency of phylogenetically diverse reductive dehalogenase-homologous genes in deep subseafloor sedimentary metagenomes.</title>
        <authorList>
            <person name="Kawai M."/>
            <person name="Futagami T."/>
            <person name="Toyoda A."/>
            <person name="Takaki Y."/>
            <person name="Nishi S."/>
            <person name="Hori S."/>
            <person name="Arai W."/>
            <person name="Tsubouchi T."/>
            <person name="Morono Y."/>
            <person name="Uchiyama I."/>
            <person name="Ito T."/>
            <person name="Fujiyama A."/>
            <person name="Inagaki F."/>
            <person name="Takami H."/>
        </authorList>
    </citation>
    <scope>NUCLEOTIDE SEQUENCE</scope>
    <source>
        <strain evidence="1">Expedition CK06-06</strain>
    </source>
</reference>
<sequence length="63" mass="7561">MEYSYLSRFLQDKLSKAEALEQLKFKTHQFAKKQIAWWRKDPDINYVKDYPQAKSLVSDFLSS</sequence>
<dbReference type="Gene3D" id="3.40.50.300">
    <property type="entry name" value="P-loop containing nucleotide triphosphate hydrolases"/>
    <property type="match status" value="1"/>
</dbReference>
<organism evidence="1">
    <name type="scientific">marine sediment metagenome</name>
    <dbReference type="NCBI Taxonomy" id="412755"/>
    <lineage>
        <taxon>unclassified sequences</taxon>
        <taxon>metagenomes</taxon>
        <taxon>ecological metagenomes</taxon>
    </lineage>
</organism>
<name>X0ZC04_9ZZZZ</name>
<comment type="caution">
    <text evidence="1">The sequence shown here is derived from an EMBL/GenBank/DDBJ whole genome shotgun (WGS) entry which is preliminary data.</text>
</comment>
<proteinExistence type="predicted"/>
<accession>X0ZC04</accession>
<evidence type="ECO:0000313" key="1">
    <source>
        <dbReference type="EMBL" id="GAG67110.1"/>
    </source>
</evidence>
<gene>
    <name evidence="1" type="ORF">S01H4_15142</name>
</gene>
<evidence type="ECO:0008006" key="2">
    <source>
        <dbReference type="Google" id="ProtNLM"/>
    </source>
</evidence>
<dbReference type="EMBL" id="BART01006632">
    <property type="protein sequence ID" value="GAG67110.1"/>
    <property type="molecule type" value="Genomic_DNA"/>
</dbReference>
<dbReference type="Pfam" id="PF01715">
    <property type="entry name" value="IPPT"/>
    <property type="match status" value="1"/>
</dbReference>
<dbReference type="AlphaFoldDB" id="X0ZC04"/>
<protein>
    <recommendedName>
        <fullName evidence="2">tRNA dimethylallyltransferase</fullName>
    </recommendedName>
</protein>
<dbReference type="InterPro" id="IPR027417">
    <property type="entry name" value="P-loop_NTPase"/>
</dbReference>